<name>A0A1T1GQT5_9GAMM</name>
<dbReference type="Proteomes" id="UP000191160">
    <property type="component" value="Unassembled WGS sequence"/>
</dbReference>
<proteinExistence type="predicted"/>
<feature type="transmembrane region" description="Helical" evidence="1">
    <location>
        <begin position="112"/>
        <end position="130"/>
    </location>
</feature>
<feature type="transmembrane region" description="Helical" evidence="1">
    <location>
        <begin position="40"/>
        <end position="62"/>
    </location>
</feature>
<organism evidence="2 3">
    <name type="scientific">Acinetobacter amyesii</name>
    <dbReference type="NCBI Taxonomy" id="2942470"/>
    <lineage>
        <taxon>Bacteria</taxon>
        <taxon>Pseudomonadati</taxon>
        <taxon>Pseudomonadota</taxon>
        <taxon>Gammaproteobacteria</taxon>
        <taxon>Moraxellales</taxon>
        <taxon>Moraxellaceae</taxon>
        <taxon>Acinetobacter</taxon>
    </lineage>
</organism>
<dbReference type="AlphaFoldDB" id="A0A1T1GQT5"/>
<keyword evidence="1" id="KW-1133">Transmembrane helix</keyword>
<protein>
    <submittedName>
        <fullName evidence="2">Uncharacterized protein</fullName>
    </submittedName>
</protein>
<keyword evidence="1" id="KW-0472">Membrane</keyword>
<dbReference type="RefSeq" id="WP_078191337.1">
    <property type="nucleotide sequence ID" value="NZ_JAMCOZ010000025.1"/>
</dbReference>
<feature type="transmembrane region" description="Helical" evidence="1">
    <location>
        <begin position="136"/>
        <end position="156"/>
    </location>
</feature>
<evidence type="ECO:0000256" key="1">
    <source>
        <dbReference type="SAM" id="Phobius"/>
    </source>
</evidence>
<keyword evidence="1" id="KW-0812">Transmembrane</keyword>
<gene>
    <name evidence="2" type="ORF">B1202_14600</name>
</gene>
<evidence type="ECO:0000313" key="3">
    <source>
        <dbReference type="Proteomes" id="UP000191160"/>
    </source>
</evidence>
<accession>A0A1T1GQT5</accession>
<reference evidence="2 3" key="1">
    <citation type="submission" date="2017-02" db="EMBL/GenBank/DDBJ databases">
        <title>Acinetobacter sp. ANC 4945, whole genome shotgun sequencing project.</title>
        <authorList>
            <person name="Radolfova-Krizova L."/>
            <person name="Al Atrouni A."/>
            <person name="Nemec A."/>
        </authorList>
    </citation>
    <scope>NUCLEOTIDE SEQUENCE [LARGE SCALE GENOMIC DNA]</scope>
    <source>
        <strain evidence="2 3">ANC 4945</strain>
    </source>
</reference>
<comment type="caution">
    <text evidence="2">The sequence shown here is derived from an EMBL/GenBank/DDBJ whole genome shotgun (WGS) entry which is preliminary data.</text>
</comment>
<sequence length="222" mass="25674">MPIPSDFDLPALQLKHPDAFYQRLLFAHFKIINLTPTAPVLIFSFCLILFISLGSAVLGHMLSTAFSIHDPKMAFNLGVLIILPLIYCYVWYAHYQTRFSSKSAVQRLQIQLYLLGGFTLILAINFKYLQTDVLNLISLCGLFFSLFLCVFTELFYKPESSAIERVKLQKLRQLAFWSYQQSLKQTEHQTYYCTLHLQAMQEEQKLSVSIKSSFKDFIDNSE</sequence>
<keyword evidence="3" id="KW-1185">Reference proteome</keyword>
<dbReference type="EMBL" id="MVKX01000011">
    <property type="protein sequence ID" value="OOV79974.1"/>
    <property type="molecule type" value="Genomic_DNA"/>
</dbReference>
<feature type="transmembrane region" description="Helical" evidence="1">
    <location>
        <begin position="74"/>
        <end position="92"/>
    </location>
</feature>
<evidence type="ECO:0000313" key="2">
    <source>
        <dbReference type="EMBL" id="OOV79974.1"/>
    </source>
</evidence>